<dbReference type="EMBL" id="CP014502">
    <property type="protein sequence ID" value="ANB13749.1"/>
    <property type="molecule type" value="Genomic_DNA"/>
</dbReference>
<evidence type="ECO:0000256" key="1">
    <source>
        <dbReference type="SAM" id="MobiDB-lite"/>
    </source>
</evidence>
<dbReference type="RefSeq" id="XP_018736226.1">
    <property type="nucleotide sequence ID" value="XM_018881781.1"/>
</dbReference>
<gene>
    <name evidence="2" type="ORF">AWJ20_4693</name>
</gene>
<sequence>MTRPYHSNSYRGRGSGYRGGYRGAHRGGYHHHQSTGPTHQWKRVEESSSQTTSSTTTSGGTGISTGSNTTSATSSTPIKAPKPVANSDGTVDIGGVKYRTAKNGSKLIRVDPSEQPKESTPRKTTIQGVSYVRTKSGNLLRKNPLSNDRCVDHSLTYYLACF</sequence>
<dbReference type="OrthoDB" id="410307at2759"/>
<evidence type="ECO:0000313" key="2">
    <source>
        <dbReference type="EMBL" id="ANB13749.1"/>
    </source>
</evidence>
<feature type="compositionally biased region" description="Low complexity" evidence="1">
    <location>
        <begin position="1"/>
        <end position="12"/>
    </location>
</feature>
<feature type="compositionally biased region" description="Basic residues" evidence="1">
    <location>
        <begin position="23"/>
        <end position="33"/>
    </location>
</feature>
<organism evidence="2 3">
    <name type="scientific">Sugiyamaella lignohabitans</name>
    <dbReference type="NCBI Taxonomy" id="796027"/>
    <lineage>
        <taxon>Eukaryota</taxon>
        <taxon>Fungi</taxon>
        <taxon>Dikarya</taxon>
        <taxon>Ascomycota</taxon>
        <taxon>Saccharomycotina</taxon>
        <taxon>Dipodascomycetes</taxon>
        <taxon>Dipodascales</taxon>
        <taxon>Trichomonascaceae</taxon>
        <taxon>Sugiyamaella</taxon>
    </lineage>
</organism>
<reference evidence="2 3" key="1">
    <citation type="submission" date="2016-02" db="EMBL/GenBank/DDBJ databases">
        <title>Complete genome sequence and transcriptome regulation of the pentose utilising yeast Sugiyamaella lignohabitans.</title>
        <authorList>
            <person name="Bellasio M."/>
            <person name="Peymann A."/>
            <person name="Valli M."/>
            <person name="Sipitzky M."/>
            <person name="Graf A."/>
            <person name="Sauer M."/>
            <person name="Marx H."/>
            <person name="Mattanovich D."/>
        </authorList>
    </citation>
    <scope>NUCLEOTIDE SEQUENCE [LARGE SCALE GENOMIC DNA]</scope>
    <source>
        <strain evidence="2 3">CBS 10342</strain>
    </source>
</reference>
<feature type="compositionally biased region" description="Basic and acidic residues" evidence="1">
    <location>
        <begin position="108"/>
        <end position="121"/>
    </location>
</feature>
<keyword evidence="3" id="KW-1185">Reference proteome</keyword>
<name>A0A167E7W2_9ASCO</name>
<feature type="region of interest" description="Disordered" evidence="1">
    <location>
        <begin position="1"/>
        <end position="125"/>
    </location>
</feature>
<feature type="compositionally biased region" description="Low complexity" evidence="1">
    <location>
        <begin position="47"/>
        <end position="76"/>
    </location>
</feature>
<dbReference type="GeneID" id="30036852"/>
<dbReference type="AlphaFoldDB" id="A0A167E7W2"/>
<accession>A0A167E7W2</accession>
<evidence type="ECO:0000313" key="3">
    <source>
        <dbReference type="Proteomes" id="UP000189580"/>
    </source>
</evidence>
<dbReference type="KEGG" id="slb:AWJ20_4693"/>
<proteinExistence type="predicted"/>
<dbReference type="Proteomes" id="UP000189580">
    <property type="component" value="Chromosome d"/>
</dbReference>
<feature type="compositionally biased region" description="Gly residues" evidence="1">
    <location>
        <begin position="13"/>
        <end position="22"/>
    </location>
</feature>
<protein>
    <submittedName>
        <fullName evidence="2">Uncharacterized protein</fullName>
    </submittedName>
</protein>